<evidence type="ECO:0000256" key="9">
    <source>
        <dbReference type="ARBA" id="ARBA00035120"/>
    </source>
</evidence>
<feature type="transmembrane region" description="Helical" evidence="11">
    <location>
        <begin position="32"/>
        <end position="53"/>
    </location>
</feature>
<feature type="transmembrane region" description="Helical" evidence="11">
    <location>
        <begin position="65"/>
        <end position="85"/>
    </location>
</feature>
<dbReference type="Pfam" id="PF02537">
    <property type="entry name" value="CRCB"/>
    <property type="match status" value="1"/>
</dbReference>
<comment type="subcellular location">
    <subcellularLocation>
        <location evidence="1 11">Cell membrane</location>
        <topology evidence="1 11">Multi-pass membrane protein</topology>
    </subcellularLocation>
</comment>
<dbReference type="EMBL" id="CP036263">
    <property type="protein sequence ID" value="QDS97254.1"/>
    <property type="molecule type" value="Genomic_DNA"/>
</dbReference>
<dbReference type="GO" id="GO:0046872">
    <property type="term" value="F:metal ion binding"/>
    <property type="evidence" value="ECO:0007669"/>
    <property type="project" value="UniProtKB-KW"/>
</dbReference>
<dbReference type="InterPro" id="IPR003691">
    <property type="entry name" value="FluC"/>
</dbReference>
<evidence type="ECO:0000256" key="10">
    <source>
        <dbReference type="ARBA" id="ARBA00035585"/>
    </source>
</evidence>
<dbReference type="OrthoDB" id="9815830at2"/>
<keyword evidence="11" id="KW-0813">Transport</keyword>
<keyword evidence="11" id="KW-0479">Metal-binding</keyword>
<dbReference type="AlphaFoldDB" id="A0A517MQV0"/>
<dbReference type="PANTHER" id="PTHR28259:SF1">
    <property type="entry name" value="FLUORIDE EXPORT PROTEIN 1-RELATED"/>
    <property type="match status" value="1"/>
</dbReference>
<evidence type="ECO:0000256" key="5">
    <source>
        <dbReference type="ARBA" id="ARBA00022989"/>
    </source>
</evidence>
<comment type="function">
    <text evidence="11">Fluoride-specific ion channel. Important for reducing fluoride concentration in the cell, thus reducing its toxicity.</text>
</comment>
<feature type="binding site" evidence="11">
    <location>
        <position position="77"/>
    </location>
    <ligand>
        <name>Na(+)</name>
        <dbReference type="ChEBI" id="CHEBI:29101"/>
        <note>structural</note>
    </ligand>
</feature>
<sequence>MNVLAIAIGGALGAVCRHGVNVACKAWLGVNFAYGTLAVNVLGCFLLGLLIPLSGTTPSNARWSPAMHSALTIGFLGALTTFSTFGFETASHMENAQHHLAATNVALNLVLGVAAVFAGLILGRHFG</sequence>
<keyword evidence="6 11" id="KW-0406">Ion transport</keyword>
<dbReference type="RefSeq" id="WP_145057482.1">
    <property type="nucleotide sequence ID" value="NZ_CP036263.1"/>
</dbReference>
<feature type="binding site" evidence="11">
    <location>
        <position position="80"/>
    </location>
    <ligand>
        <name>Na(+)</name>
        <dbReference type="ChEBI" id="CHEBI:29101"/>
        <note>structural</note>
    </ligand>
</feature>
<dbReference type="Proteomes" id="UP000319852">
    <property type="component" value="Chromosome"/>
</dbReference>
<keyword evidence="8 11" id="KW-0407">Ion channel</keyword>
<evidence type="ECO:0000256" key="7">
    <source>
        <dbReference type="ARBA" id="ARBA00023136"/>
    </source>
</evidence>
<evidence type="ECO:0000256" key="6">
    <source>
        <dbReference type="ARBA" id="ARBA00023065"/>
    </source>
</evidence>
<evidence type="ECO:0000313" key="12">
    <source>
        <dbReference type="EMBL" id="QDS97254.1"/>
    </source>
</evidence>
<evidence type="ECO:0000256" key="2">
    <source>
        <dbReference type="ARBA" id="ARBA00022475"/>
    </source>
</evidence>
<dbReference type="GO" id="GO:0140114">
    <property type="term" value="P:cellular detoxification of fluoride"/>
    <property type="evidence" value="ECO:0007669"/>
    <property type="project" value="UniProtKB-UniRule"/>
</dbReference>
<proteinExistence type="inferred from homology"/>
<comment type="activity regulation">
    <text evidence="11">Na(+) is not transported, but it plays an essential structural role and its presence is essential for fluoride channel function.</text>
</comment>
<keyword evidence="2 11" id="KW-1003">Cell membrane</keyword>
<name>A0A517MQV0_9BACT</name>
<dbReference type="GO" id="GO:0062054">
    <property type="term" value="F:fluoride channel activity"/>
    <property type="evidence" value="ECO:0007669"/>
    <property type="project" value="UniProtKB-UniRule"/>
</dbReference>
<keyword evidence="11" id="KW-0915">Sodium</keyword>
<evidence type="ECO:0000313" key="13">
    <source>
        <dbReference type="Proteomes" id="UP000319852"/>
    </source>
</evidence>
<keyword evidence="3" id="KW-0997">Cell inner membrane</keyword>
<reference evidence="12 13" key="1">
    <citation type="submission" date="2019-02" db="EMBL/GenBank/DDBJ databases">
        <title>Deep-cultivation of Planctomycetes and their phenomic and genomic characterization uncovers novel biology.</title>
        <authorList>
            <person name="Wiegand S."/>
            <person name="Jogler M."/>
            <person name="Boedeker C."/>
            <person name="Pinto D."/>
            <person name="Vollmers J."/>
            <person name="Rivas-Marin E."/>
            <person name="Kohn T."/>
            <person name="Peeters S.H."/>
            <person name="Heuer A."/>
            <person name="Rast P."/>
            <person name="Oberbeckmann S."/>
            <person name="Bunk B."/>
            <person name="Jeske O."/>
            <person name="Meyerdierks A."/>
            <person name="Storesund J.E."/>
            <person name="Kallscheuer N."/>
            <person name="Luecker S."/>
            <person name="Lage O.M."/>
            <person name="Pohl T."/>
            <person name="Merkel B.J."/>
            <person name="Hornburger P."/>
            <person name="Mueller R.-W."/>
            <person name="Bruemmer F."/>
            <person name="Labrenz M."/>
            <person name="Spormann A.M."/>
            <person name="Op den Camp H."/>
            <person name="Overmann J."/>
            <person name="Amann R."/>
            <person name="Jetten M.S.M."/>
            <person name="Mascher T."/>
            <person name="Medema M.H."/>
            <person name="Devos D.P."/>
            <person name="Kaster A.-K."/>
            <person name="Ovreas L."/>
            <person name="Rohde M."/>
            <person name="Galperin M.Y."/>
            <person name="Jogler C."/>
        </authorList>
    </citation>
    <scope>NUCLEOTIDE SEQUENCE [LARGE SCALE GENOMIC DNA]</scope>
    <source>
        <strain evidence="12 13">HG15A2</strain>
    </source>
</reference>
<dbReference type="KEGG" id="amob:HG15A2_05150"/>
<evidence type="ECO:0000256" key="4">
    <source>
        <dbReference type="ARBA" id="ARBA00022692"/>
    </source>
</evidence>
<keyword evidence="5 11" id="KW-1133">Transmembrane helix</keyword>
<protein>
    <recommendedName>
        <fullName evidence="11">Fluoride-specific ion channel FluC</fullName>
    </recommendedName>
</protein>
<dbReference type="PANTHER" id="PTHR28259">
    <property type="entry name" value="FLUORIDE EXPORT PROTEIN 1-RELATED"/>
    <property type="match status" value="1"/>
</dbReference>
<dbReference type="GO" id="GO:0005886">
    <property type="term" value="C:plasma membrane"/>
    <property type="evidence" value="ECO:0007669"/>
    <property type="project" value="UniProtKB-SubCell"/>
</dbReference>
<gene>
    <name evidence="11 12" type="primary">crcB</name>
    <name evidence="11" type="synonym">fluC</name>
    <name evidence="12" type="ORF">HG15A2_05150</name>
</gene>
<dbReference type="HAMAP" id="MF_00454">
    <property type="entry name" value="FluC"/>
    <property type="match status" value="1"/>
</dbReference>
<keyword evidence="4 11" id="KW-0812">Transmembrane</keyword>
<accession>A0A517MQV0</accession>
<feature type="transmembrane region" description="Helical" evidence="11">
    <location>
        <begin position="105"/>
        <end position="123"/>
    </location>
</feature>
<comment type="similarity">
    <text evidence="9 11">Belongs to the fluoride channel Fluc/FEX (TC 1.A.43) family.</text>
</comment>
<evidence type="ECO:0000256" key="1">
    <source>
        <dbReference type="ARBA" id="ARBA00004651"/>
    </source>
</evidence>
<keyword evidence="13" id="KW-1185">Reference proteome</keyword>
<evidence type="ECO:0000256" key="3">
    <source>
        <dbReference type="ARBA" id="ARBA00022519"/>
    </source>
</evidence>
<keyword evidence="7 11" id="KW-0472">Membrane</keyword>
<comment type="catalytic activity">
    <reaction evidence="10">
        <text>fluoride(in) = fluoride(out)</text>
        <dbReference type="Rhea" id="RHEA:76159"/>
        <dbReference type="ChEBI" id="CHEBI:17051"/>
    </reaction>
    <physiologicalReaction direction="left-to-right" evidence="10">
        <dbReference type="Rhea" id="RHEA:76160"/>
    </physiologicalReaction>
</comment>
<organism evidence="12 13">
    <name type="scientific">Adhaeretor mobilis</name>
    <dbReference type="NCBI Taxonomy" id="1930276"/>
    <lineage>
        <taxon>Bacteria</taxon>
        <taxon>Pseudomonadati</taxon>
        <taxon>Planctomycetota</taxon>
        <taxon>Planctomycetia</taxon>
        <taxon>Pirellulales</taxon>
        <taxon>Lacipirellulaceae</taxon>
        <taxon>Adhaeretor</taxon>
    </lineage>
</organism>
<evidence type="ECO:0000256" key="11">
    <source>
        <dbReference type="HAMAP-Rule" id="MF_00454"/>
    </source>
</evidence>
<evidence type="ECO:0000256" key="8">
    <source>
        <dbReference type="ARBA" id="ARBA00023303"/>
    </source>
</evidence>